<keyword evidence="12" id="KW-0675">Receptor</keyword>
<dbReference type="RefSeq" id="XP_017342996.1">
    <property type="nucleotide sequence ID" value="XM_017487507.3"/>
</dbReference>
<sequence length="247" mass="27382">MPKCCLLRSSELSLRATPLRSDSYMIQMTAFYHNDGFSRTMMWQLTSVIICLSFSRALTLKCYHCSHDCETNSNTMNCSHACSVNYVMSYENGMKSEYGFKSCADSGECINYSVNLGYAKLAISQECCNSDLCNSGPFPAVDLRPNGKKCYFCVGDNCLGNLQCEGLEDHCITYIDALTGHELNIKGCASKILCDFSPSGLALTRMIITNRQVTWKCCKGNLCNSAASATLSFFLVLLFLLSSFLLY</sequence>
<reference evidence="11" key="1">
    <citation type="journal article" date="2016" name="Nat. Commun.">
        <title>The channel catfish genome sequence provides insights into the evolution of scale formation in teleosts.</title>
        <authorList>
            <person name="Liu Z."/>
            <person name="Liu S."/>
            <person name="Yao J."/>
            <person name="Bao L."/>
            <person name="Zhang J."/>
            <person name="Li Y."/>
            <person name="Jiang C."/>
            <person name="Sun L."/>
            <person name="Wang R."/>
            <person name="Zhang Y."/>
            <person name="Zhou T."/>
            <person name="Zeng Q."/>
            <person name="Fu Q."/>
            <person name="Gao S."/>
            <person name="Li N."/>
            <person name="Koren S."/>
            <person name="Jiang Y."/>
            <person name="Zimin A."/>
            <person name="Xu P."/>
            <person name="Phillippy A.M."/>
            <person name="Geng X."/>
            <person name="Song L."/>
            <person name="Sun F."/>
            <person name="Li C."/>
            <person name="Wang X."/>
            <person name="Chen A."/>
            <person name="Jin Y."/>
            <person name="Yuan Z."/>
            <person name="Yang Y."/>
            <person name="Tan S."/>
            <person name="Peatman E."/>
            <person name="Lu J."/>
            <person name="Qin Z."/>
            <person name="Dunham R."/>
            <person name="Li Z."/>
            <person name="Sonstegard T."/>
            <person name="Feng J."/>
            <person name="Danzmann R.G."/>
            <person name="Schroeder S."/>
            <person name="Scheffler B."/>
            <person name="Duke M.V."/>
            <person name="Ballard L."/>
            <person name="Kucuktas H."/>
            <person name="Kaltenboeck L."/>
            <person name="Liu H."/>
            <person name="Armbruster J."/>
            <person name="Xie Y."/>
            <person name="Kirby M.L."/>
            <person name="Tian Y."/>
            <person name="Flanagan M.E."/>
            <person name="Mu W."/>
            <person name="Waldbieser G.C."/>
        </authorList>
    </citation>
    <scope>NUCLEOTIDE SEQUENCE [LARGE SCALE GENOMIC DNA]</scope>
    <source>
        <strain evidence="11">SDA103</strain>
    </source>
</reference>
<dbReference type="InterPro" id="IPR035076">
    <property type="entry name" value="Toxin/TOLIP"/>
</dbReference>
<dbReference type="AlphaFoldDB" id="A0A2D0SKH5"/>
<organism evidence="11 12">
    <name type="scientific">Ictalurus punctatus</name>
    <name type="common">Channel catfish</name>
    <name type="synonym">Silurus punctatus</name>
    <dbReference type="NCBI Taxonomy" id="7998"/>
    <lineage>
        <taxon>Eukaryota</taxon>
        <taxon>Metazoa</taxon>
        <taxon>Chordata</taxon>
        <taxon>Craniata</taxon>
        <taxon>Vertebrata</taxon>
        <taxon>Euteleostomi</taxon>
        <taxon>Actinopterygii</taxon>
        <taxon>Neopterygii</taxon>
        <taxon>Teleostei</taxon>
        <taxon>Ostariophysi</taxon>
        <taxon>Siluriformes</taxon>
        <taxon>Ictaluridae</taxon>
        <taxon>Ictalurus</taxon>
    </lineage>
</organism>
<dbReference type="Pfam" id="PF00087">
    <property type="entry name" value="Toxin_TOLIP"/>
    <property type="match status" value="1"/>
</dbReference>
<dbReference type="PANTHER" id="PTHR20914">
    <property type="entry name" value="LY6/PLAUR DOMAIN-CONTAINING PROTEIN 8"/>
    <property type="match status" value="1"/>
</dbReference>
<keyword evidence="5" id="KW-0732">Signal</keyword>
<evidence type="ECO:0000313" key="12">
    <source>
        <dbReference type="RefSeq" id="XP_017342996.1"/>
    </source>
</evidence>
<dbReference type="GeneID" id="108276114"/>
<keyword evidence="11" id="KW-1185">Reference proteome</keyword>
<dbReference type="InterPro" id="IPR016054">
    <property type="entry name" value="LY6_UPA_recep-like"/>
</dbReference>
<evidence type="ECO:0000259" key="9">
    <source>
        <dbReference type="Pfam" id="PF00021"/>
    </source>
</evidence>
<dbReference type="PANTHER" id="PTHR20914:SF9">
    <property type="entry name" value="COILED, ISOFORM A"/>
    <property type="match status" value="1"/>
</dbReference>
<feature type="domain" description="Snake toxin/toxin-like" evidence="10">
    <location>
        <begin position="149"/>
        <end position="224"/>
    </location>
</feature>
<evidence type="ECO:0000256" key="5">
    <source>
        <dbReference type="ARBA" id="ARBA00022729"/>
    </source>
</evidence>
<dbReference type="SUPFAM" id="SSF57302">
    <property type="entry name" value="Snake toxin-like"/>
    <property type="match status" value="2"/>
</dbReference>
<evidence type="ECO:0000256" key="1">
    <source>
        <dbReference type="ARBA" id="ARBA00004236"/>
    </source>
</evidence>
<keyword evidence="8" id="KW-0812">Transmembrane</keyword>
<evidence type="ECO:0000256" key="2">
    <source>
        <dbReference type="ARBA" id="ARBA00004613"/>
    </source>
</evidence>
<dbReference type="GO" id="GO:0005886">
    <property type="term" value="C:plasma membrane"/>
    <property type="evidence" value="ECO:0007669"/>
    <property type="project" value="UniProtKB-SubCell"/>
</dbReference>
<reference evidence="12" key="2">
    <citation type="submission" date="2025-08" db="UniProtKB">
        <authorList>
            <consortium name="RefSeq"/>
        </authorList>
    </citation>
    <scope>IDENTIFICATION</scope>
    <source>
        <tissue evidence="12">Blood</tissue>
    </source>
</reference>
<comment type="subcellular location">
    <subcellularLocation>
        <location evidence="1">Cell membrane</location>
    </subcellularLocation>
    <subcellularLocation>
        <location evidence="2">Secreted</location>
    </subcellularLocation>
</comment>
<protein>
    <submittedName>
        <fullName evidence="12">Urokinase plasminogen activator surface receptor</fullName>
    </submittedName>
</protein>
<evidence type="ECO:0000259" key="10">
    <source>
        <dbReference type="Pfam" id="PF00087"/>
    </source>
</evidence>
<dbReference type="OrthoDB" id="5945173at2759"/>
<dbReference type="GO" id="GO:0005576">
    <property type="term" value="C:extracellular region"/>
    <property type="evidence" value="ECO:0007669"/>
    <property type="project" value="UniProtKB-SubCell"/>
</dbReference>
<dbReference type="Gene3D" id="2.10.60.10">
    <property type="entry name" value="CD59"/>
    <property type="match status" value="2"/>
</dbReference>
<evidence type="ECO:0000256" key="3">
    <source>
        <dbReference type="ARBA" id="ARBA00022475"/>
    </source>
</evidence>
<keyword evidence="3" id="KW-1003">Cell membrane</keyword>
<dbReference type="STRING" id="7998.ENSIPUP00000005859"/>
<keyword evidence="4" id="KW-0964">Secreted</keyword>
<evidence type="ECO:0000256" key="8">
    <source>
        <dbReference type="SAM" id="Phobius"/>
    </source>
</evidence>
<dbReference type="Proteomes" id="UP000221080">
    <property type="component" value="Chromosome 15"/>
</dbReference>
<evidence type="ECO:0000256" key="7">
    <source>
        <dbReference type="ARBA" id="ARBA00023180"/>
    </source>
</evidence>
<dbReference type="KEGG" id="ipu:108276114"/>
<evidence type="ECO:0000256" key="6">
    <source>
        <dbReference type="ARBA" id="ARBA00023136"/>
    </source>
</evidence>
<keyword evidence="7" id="KW-0325">Glycoprotein</keyword>
<accession>A0A2D0SKH5</accession>
<keyword evidence="6 8" id="KW-0472">Membrane</keyword>
<evidence type="ECO:0000313" key="11">
    <source>
        <dbReference type="Proteomes" id="UP000221080"/>
    </source>
</evidence>
<dbReference type="Pfam" id="PF00021">
    <property type="entry name" value="UPAR_LY6"/>
    <property type="match status" value="1"/>
</dbReference>
<dbReference type="InterPro" id="IPR050918">
    <property type="entry name" value="CNF-like_PLA2_Inhibitor"/>
</dbReference>
<keyword evidence="8" id="KW-1133">Transmembrane helix</keyword>
<gene>
    <name evidence="12" type="primary">LOC108276114</name>
</gene>
<evidence type="ECO:0000256" key="4">
    <source>
        <dbReference type="ARBA" id="ARBA00022525"/>
    </source>
</evidence>
<feature type="domain" description="UPAR/Ly6" evidence="9">
    <location>
        <begin position="59"/>
        <end position="135"/>
    </location>
</feature>
<dbReference type="InterPro" id="IPR045860">
    <property type="entry name" value="Snake_toxin-like_sf"/>
</dbReference>
<proteinExistence type="predicted"/>
<feature type="transmembrane region" description="Helical" evidence="8">
    <location>
        <begin position="226"/>
        <end position="246"/>
    </location>
</feature>
<name>A0A2D0SKH5_ICTPU</name>